<sequence length="388" mass="46244">MSEERWKQDILQRNEIIIKMVLDQIQRFCPKSVDLIGIGGSFCNGDFYEKSDLDLAIVVNDDRAWKLNRCFVVGDVGFDIYTQSWEQFENMAEYNTPYVTKLFDLDCVYQKDDGVSERLKGLKEKALKHMHDREETAVKIQGFLSEMKDWMEELKCTDNLGQGYWILSRIIHHSEFILYMVNQAYVKRGTKRIPEEISRFPKMPKGFLMLYQSLPQCCSIEEIREKCLRLIKIITDWLREEEISVREISRRKQKKFFEGRKELSQDDLRGTYEEIWSNWKNKMYHAVERESACLSLMTMSACQEFYDEMYENFQIDRINLIGKYTAGNLKKNAETFDMAMEEWKKHYDRFGMKVLRFSTGQEMQENLYADESKNLSGCIRQFTLYKKM</sequence>
<proteinExistence type="predicted"/>
<dbReference type="InterPro" id="IPR043519">
    <property type="entry name" value="NT_sf"/>
</dbReference>
<dbReference type="Proteomes" id="UP000779049">
    <property type="component" value="Unassembled WGS sequence"/>
</dbReference>
<reference evidence="1 2" key="1">
    <citation type="journal article" date="2020" name="New Microbes New Infect">
        <title>Sellimonas caecigallum sp. nov., description and genome sequence of a new member of the Sellimonas genus isolated from the cecum of feral chicken.</title>
        <authorList>
            <person name="Wongkuna S."/>
            <person name="Ghimire S."/>
            <person name="Antony L."/>
            <person name="Chankhamhaengdecha S."/>
            <person name="Janvilisri T."/>
            <person name="Scaria J."/>
        </authorList>
    </citation>
    <scope>NUCLEOTIDE SEQUENCE [LARGE SCALE GENOMIC DNA]</scope>
    <source>
        <strain evidence="1 2">SW451</strain>
    </source>
</reference>
<dbReference type="SUPFAM" id="SSF81301">
    <property type="entry name" value="Nucleotidyltransferase"/>
    <property type="match status" value="1"/>
</dbReference>
<name>A0ABS7L9N7_9FIRM</name>
<dbReference type="RefSeq" id="WP_221920346.1">
    <property type="nucleotide sequence ID" value="NZ_CP173660.1"/>
</dbReference>
<gene>
    <name evidence="1" type="ORF">FLB61_12070</name>
</gene>
<dbReference type="CDD" id="cd05403">
    <property type="entry name" value="NT_KNTase_like"/>
    <property type="match status" value="1"/>
</dbReference>
<evidence type="ECO:0000313" key="1">
    <source>
        <dbReference type="EMBL" id="MBY0759806.1"/>
    </source>
</evidence>
<dbReference type="Gene3D" id="3.30.460.10">
    <property type="entry name" value="Beta Polymerase, domain 2"/>
    <property type="match status" value="1"/>
</dbReference>
<evidence type="ECO:0000313" key="2">
    <source>
        <dbReference type="Proteomes" id="UP000779049"/>
    </source>
</evidence>
<dbReference type="EMBL" id="VIRV01000027">
    <property type="protein sequence ID" value="MBY0759806.1"/>
    <property type="molecule type" value="Genomic_DNA"/>
</dbReference>
<comment type="caution">
    <text evidence="1">The sequence shown here is derived from an EMBL/GenBank/DDBJ whole genome shotgun (WGS) entry which is preliminary data.</text>
</comment>
<keyword evidence="2" id="KW-1185">Reference proteome</keyword>
<accession>A0ABS7L9N7</accession>
<protein>
    <submittedName>
        <fullName evidence="1">Nucleotidyltransferase domain-containing protein</fullName>
    </submittedName>
</protein>
<organism evidence="1 2">
    <name type="scientific">Sellimonas caecigallum</name>
    <dbReference type="NCBI Taxonomy" id="2592333"/>
    <lineage>
        <taxon>Bacteria</taxon>
        <taxon>Bacillati</taxon>
        <taxon>Bacillota</taxon>
        <taxon>Clostridia</taxon>
        <taxon>Lachnospirales</taxon>
        <taxon>Lachnospiraceae</taxon>
        <taxon>Sellimonas</taxon>
    </lineage>
</organism>